<dbReference type="InterPro" id="IPR031329">
    <property type="entry name" value="NEUT/ALK_ceramidase_N"/>
</dbReference>
<organism evidence="3 4">
    <name type="scientific">Rubripirellula amarantea</name>
    <dbReference type="NCBI Taxonomy" id="2527999"/>
    <lineage>
        <taxon>Bacteria</taxon>
        <taxon>Pseudomonadati</taxon>
        <taxon>Planctomycetota</taxon>
        <taxon>Planctomycetia</taxon>
        <taxon>Pirellulales</taxon>
        <taxon>Pirellulaceae</taxon>
        <taxon>Rubripirellula</taxon>
    </lineage>
</organism>
<reference evidence="3 4" key="1">
    <citation type="submission" date="2019-02" db="EMBL/GenBank/DDBJ databases">
        <title>Deep-cultivation of Planctomycetes and their phenomic and genomic characterization uncovers novel biology.</title>
        <authorList>
            <person name="Wiegand S."/>
            <person name="Jogler M."/>
            <person name="Boedeker C."/>
            <person name="Pinto D."/>
            <person name="Vollmers J."/>
            <person name="Rivas-Marin E."/>
            <person name="Kohn T."/>
            <person name="Peeters S.H."/>
            <person name="Heuer A."/>
            <person name="Rast P."/>
            <person name="Oberbeckmann S."/>
            <person name="Bunk B."/>
            <person name="Jeske O."/>
            <person name="Meyerdierks A."/>
            <person name="Storesund J.E."/>
            <person name="Kallscheuer N."/>
            <person name="Luecker S."/>
            <person name="Lage O.M."/>
            <person name="Pohl T."/>
            <person name="Merkel B.J."/>
            <person name="Hornburger P."/>
            <person name="Mueller R.-W."/>
            <person name="Bruemmer F."/>
            <person name="Labrenz M."/>
            <person name="Spormann A.M."/>
            <person name="Op Den Camp H."/>
            <person name="Overmann J."/>
            <person name="Amann R."/>
            <person name="Jetten M.S.M."/>
            <person name="Mascher T."/>
            <person name="Medema M.H."/>
            <person name="Devos D.P."/>
            <person name="Kaster A.-K."/>
            <person name="Ovreas L."/>
            <person name="Rohde M."/>
            <person name="Galperin M.Y."/>
            <person name="Jogler C."/>
        </authorList>
    </citation>
    <scope>NUCLEOTIDE SEQUENCE [LARGE SCALE GENOMIC DNA]</scope>
    <source>
        <strain evidence="3 4">Pla22</strain>
    </source>
</reference>
<dbReference type="Proteomes" id="UP000316598">
    <property type="component" value="Unassembled WGS sequence"/>
</dbReference>
<dbReference type="OrthoDB" id="9790058at2"/>
<dbReference type="Pfam" id="PF04734">
    <property type="entry name" value="Ceramidase_alk"/>
    <property type="match status" value="1"/>
</dbReference>
<keyword evidence="1" id="KW-0732">Signal</keyword>
<evidence type="ECO:0000313" key="4">
    <source>
        <dbReference type="Proteomes" id="UP000316598"/>
    </source>
</evidence>
<gene>
    <name evidence="3" type="ORF">Pla22_06940</name>
</gene>
<keyword evidence="4" id="KW-1185">Reference proteome</keyword>
<feature type="chain" id="PRO_5022864227" evidence="1">
    <location>
        <begin position="28"/>
        <end position="483"/>
    </location>
</feature>
<dbReference type="EMBL" id="SJPI01000001">
    <property type="protein sequence ID" value="TWT53066.1"/>
    <property type="molecule type" value="Genomic_DNA"/>
</dbReference>
<protein>
    <submittedName>
        <fullName evidence="3">Neutral/alkaline non-lysosomal ceramidase</fullName>
    </submittedName>
</protein>
<dbReference type="RefSeq" id="WP_146515197.1">
    <property type="nucleotide sequence ID" value="NZ_SJPI01000001.1"/>
</dbReference>
<feature type="domain" description="Neutral/alkaline non-lysosomal ceramidase N-terminal" evidence="2">
    <location>
        <begin position="41"/>
        <end position="287"/>
    </location>
</feature>
<accession>A0A5C5WQJ8</accession>
<proteinExistence type="predicted"/>
<dbReference type="AlphaFoldDB" id="A0A5C5WQJ8"/>
<name>A0A5C5WQJ8_9BACT</name>
<sequence length="483" mass="53105" precursor="true">MTTRFRLIQVACVWVVLIAHSPSGVNANEVVARTSGGDLRAGAAVADITPPLGELVVGGFEPFPAAVIHDKLHARCLVLDDGRTQLGFVICDSVGIPREIFDEAREEIAEQTTLLPQNVLMAATHTHSATRANTEKYRPVLVRGIVESVRLAMANLEPAKIGWSGIDEPSQVFNRRWYVSDPDLRRNPYGGVDQVRMNPVRNHPSLVKPAGPIDPEISVLSVQSSDGRPIAVLANYSLHYVGNVNKGDVSADYFGVFAERIAELLDTKSANPPFVGLLTNGTSGDINNVNFREPRSSEERYEKINLVADLVANHVKEACDNIEYNERVTLGSQHRELTLKRRKPDATTRNYIAEVLAKSDDSPTYHAQERYHGAAAQRQFEGPDEVAVPLQAFRIGNLAIAALPFEVFVEIGLELKEKTPFADTFTIELANSSEGYLPTPAQHELGGYETWLGTNRVQKDASVLIVEQVLDMFNQLAKEPAVK</sequence>
<evidence type="ECO:0000256" key="1">
    <source>
        <dbReference type="SAM" id="SignalP"/>
    </source>
</evidence>
<evidence type="ECO:0000313" key="3">
    <source>
        <dbReference type="EMBL" id="TWT53066.1"/>
    </source>
</evidence>
<evidence type="ECO:0000259" key="2">
    <source>
        <dbReference type="Pfam" id="PF04734"/>
    </source>
</evidence>
<feature type="signal peptide" evidence="1">
    <location>
        <begin position="1"/>
        <end position="27"/>
    </location>
</feature>
<comment type="caution">
    <text evidence="3">The sequence shown here is derived from an EMBL/GenBank/DDBJ whole genome shotgun (WGS) entry which is preliminary data.</text>
</comment>